<dbReference type="InterPro" id="IPR029052">
    <property type="entry name" value="Metallo-depent_PP-like"/>
</dbReference>
<dbReference type="GO" id="GO:0006798">
    <property type="term" value="P:polyphosphate catabolic process"/>
    <property type="evidence" value="ECO:0007669"/>
    <property type="project" value="TreeGrafter"/>
</dbReference>
<dbReference type="AlphaFoldDB" id="A0A6A6F5Z3"/>
<feature type="compositionally biased region" description="Acidic residues" evidence="12">
    <location>
        <begin position="730"/>
        <end position="758"/>
    </location>
</feature>
<dbReference type="GO" id="GO:0008081">
    <property type="term" value="F:phosphoric diester hydrolase activity"/>
    <property type="evidence" value="ECO:0007669"/>
    <property type="project" value="TreeGrafter"/>
</dbReference>
<dbReference type="InterPro" id="IPR012358">
    <property type="entry name" value="EndopolyPtase_N1"/>
</dbReference>
<keyword evidence="6" id="KW-0812">Transmembrane</keyword>
<evidence type="ECO:0000313" key="13">
    <source>
        <dbReference type="EMBL" id="KAF2209272.1"/>
    </source>
</evidence>
<evidence type="ECO:0000256" key="2">
    <source>
        <dbReference type="ARBA" id="ARBA00010399"/>
    </source>
</evidence>
<evidence type="ECO:0000256" key="3">
    <source>
        <dbReference type="ARBA" id="ARBA00012459"/>
    </source>
</evidence>
<keyword evidence="7" id="KW-0378">Hydrolase</keyword>
<dbReference type="CDD" id="cd00842">
    <property type="entry name" value="MPP_ASMase"/>
    <property type="match status" value="1"/>
</dbReference>
<dbReference type="EC" id="3.6.1.10" evidence="3"/>
<evidence type="ECO:0000256" key="7">
    <source>
        <dbReference type="ARBA" id="ARBA00022801"/>
    </source>
</evidence>
<dbReference type="GO" id="GO:0000298">
    <property type="term" value="F:endopolyphosphatase activity"/>
    <property type="evidence" value="ECO:0007669"/>
    <property type="project" value="UniProtKB-EC"/>
</dbReference>
<evidence type="ECO:0000256" key="8">
    <source>
        <dbReference type="ARBA" id="ARBA00022968"/>
    </source>
</evidence>
<dbReference type="OrthoDB" id="348678at2759"/>
<dbReference type="PIRSF" id="PIRSF027093">
    <property type="entry name" value="EndopolyPtase_N1"/>
    <property type="match status" value="1"/>
</dbReference>
<evidence type="ECO:0000256" key="12">
    <source>
        <dbReference type="SAM" id="MobiDB-lite"/>
    </source>
</evidence>
<dbReference type="EMBL" id="ML992687">
    <property type="protein sequence ID" value="KAF2209272.1"/>
    <property type="molecule type" value="Genomic_DNA"/>
</dbReference>
<feature type="compositionally biased region" description="Basic residues" evidence="12">
    <location>
        <begin position="763"/>
        <end position="781"/>
    </location>
</feature>
<comment type="subcellular location">
    <subcellularLocation>
        <location evidence="1">Vacuole membrane</location>
        <topology evidence="1">Single-pass type II membrane protein</topology>
    </subcellularLocation>
</comment>
<keyword evidence="10" id="KW-0472">Membrane</keyword>
<keyword evidence="11" id="KW-0325">Glycoprotein</keyword>
<sequence length="809" mass="91734">MYATVTIVRRSPRSRAVPLGQISFAHHAVCHPFHSVGHEDGPRRRSRPPLNDRSWMHNVAAALDMIGCHDAVGDLVTLVVSLRGDVGRQTPARGPSFFFSLTARHRAAAGRRGGGGRWNCSWLALVVTGHATPPEPSTMRICSRLLVSVLVAEALAAPPRQVPLQDEQTATKRRLHGRFLHITDFHPDRFYQVYSSTSEDAACHRGQGPAGIYGAEASECDSPIALVNKTMEWIAKELKDSVDFVIWTGDSARHDNDEEFPRTADQVLGLNKFLVQKMAETFGKHNGDEQDDDPNNDFSIPIVPNLGNNDILPHNILTKGPNSWTRTYAGLWKQFIPQAQSHSFEQGGWFYVEVIPQKLAVFSLNTLYFFGSNAGVDGCAVHGEPGYQQMEWLRVQLQFMRDRGMKAMLTGHVPPVRQDAKTLWDETCWQKYTLWLRQYRDVIVSSHYGHFNYDHFVLQDFKDLDKDTKLGRMQYVHTEGDDDDLQAAGKTDYFLQLRDEWSDLPSPPDAKSQGWLDTAIGRKGDKFDKKQKKYLKKIGGQYAQRFAASFVSPSVVPSLFPTLRVFEYNVTGLGSHGADVHNVTAPFDLEGSDDVDVTGKKDKKKKKRKKKTPKKYKFTIPAPPSKSSPPGPAYSPQTFSLLKFTQYFANLTRINNDFADEGFGENNTEAAKWREGQHRGKTPFDEDKKPKPKQFEYEVLYDTKQDEVYHLDDLTLPSLLDLARRIGDFEPENESESLDECGDDGLFDGPDQDDEQDFEVTGKKGKKKKKKHRKGRKRQHRKQNEAWYTFVRRAYVETMSPDEIDEQFG</sequence>
<evidence type="ECO:0000313" key="14">
    <source>
        <dbReference type="Proteomes" id="UP000799539"/>
    </source>
</evidence>
<reference evidence="13" key="1">
    <citation type="journal article" date="2020" name="Stud. Mycol.">
        <title>101 Dothideomycetes genomes: a test case for predicting lifestyles and emergence of pathogens.</title>
        <authorList>
            <person name="Haridas S."/>
            <person name="Albert R."/>
            <person name="Binder M."/>
            <person name="Bloem J."/>
            <person name="Labutti K."/>
            <person name="Salamov A."/>
            <person name="Andreopoulos B."/>
            <person name="Baker S."/>
            <person name="Barry K."/>
            <person name="Bills G."/>
            <person name="Bluhm B."/>
            <person name="Cannon C."/>
            <person name="Castanera R."/>
            <person name="Culley D."/>
            <person name="Daum C."/>
            <person name="Ezra D."/>
            <person name="Gonzalez J."/>
            <person name="Henrissat B."/>
            <person name="Kuo A."/>
            <person name="Liang C."/>
            <person name="Lipzen A."/>
            <person name="Lutzoni F."/>
            <person name="Magnuson J."/>
            <person name="Mondo S."/>
            <person name="Nolan M."/>
            <person name="Ohm R."/>
            <person name="Pangilinan J."/>
            <person name="Park H.-J."/>
            <person name="Ramirez L."/>
            <person name="Alfaro M."/>
            <person name="Sun H."/>
            <person name="Tritt A."/>
            <person name="Yoshinaga Y."/>
            <person name="Zwiers L.-H."/>
            <person name="Turgeon B."/>
            <person name="Goodwin S."/>
            <person name="Spatafora J."/>
            <person name="Crous P."/>
            <person name="Grigoriev I."/>
        </authorList>
    </citation>
    <scope>NUCLEOTIDE SEQUENCE</scope>
    <source>
        <strain evidence="13">SCOH1-5</strain>
    </source>
</reference>
<organism evidence="13 14">
    <name type="scientific">Cercospora zeae-maydis SCOH1-5</name>
    <dbReference type="NCBI Taxonomy" id="717836"/>
    <lineage>
        <taxon>Eukaryota</taxon>
        <taxon>Fungi</taxon>
        <taxon>Dikarya</taxon>
        <taxon>Ascomycota</taxon>
        <taxon>Pezizomycotina</taxon>
        <taxon>Dothideomycetes</taxon>
        <taxon>Dothideomycetidae</taxon>
        <taxon>Mycosphaerellales</taxon>
        <taxon>Mycosphaerellaceae</taxon>
        <taxon>Cercospora</taxon>
    </lineage>
</organism>
<evidence type="ECO:0000256" key="4">
    <source>
        <dbReference type="ARBA" id="ARBA00014458"/>
    </source>
</evidence>
<dbReference type="Proteomes" id="UP000799539">
    <property type="component" value="Unassembled WGS sequence"/>
</dbReference>
<dbReference type="PANTHER" id="PTHR10340:SF55">
    <property type="entry name" value="ENDOPOLYPHOSPHATASE"/>
    <property type="match status" value="1"/>
</dbReference>
<keyword evidence="8" id="KW-0735">Signal-anchor</keyword>
<dbReference type="InterPro" id="IPR041805">
    <property type="entry name" value="ASMase/PPN1_MPP"/>
</dbReference>
<dbReference type="PANTHER" id="PTHR10340">
    <property type="entry name" value="SPHINGOMYELIN PHOSPHODIESTERASE"/>
    <property type="match status" value="1"/>
</dbReference>
<proteinExistence type="inferred from homology"/>
<feature type="region of interest" description="Disordered" evidence="12">
    <location>
        <begin position="730"/>
        <end position="785"/>
    </location>
</feature>
<feature type="region of interest" description="Disordered" evidence="12">
    <location>
        <begin position="589"/>
        <end position="634"/>
    </location>
</feature>
<gene>
    <name evidence="13" type="ORF">CERZMDRAFT_118515</name>
</gene>
<accession>A0A6A6F5Z3</accession>
<evidence type="ECO:0000256" key="5">
    <source>
        <dbReference type="ARBA" id="ARBA00022554"/>
    </source>
</evidence>
<feature type="region of interest" description="Disordered" evidence="12">
    <location>
        <begin position="671"/>
        <end position="691"/>
    </location>
</feature>
<comment type="similarity">
    <text evidence="2">Belongs to the endopolyphosphatase PPN1 family.</text>
</comment>
<dbReference type="SUPFAM" id="SSF56300">
    <property type="entry name" value="Metallo-dependent phosphatases"/>
    <property type="match status" value="1"/>
</dbReference>
<evidence type="ECO:0000256" key="6">
    <source>
        <dbReference type="ARBA" id="ARBA00022692"/>
    </source>
</evidence>
<dbReference type="GO" id="GO:0005774">
    <property type="term" value="C:vacuolar membrane"/>
    <property type="evidence" value="ECO:0007669"/>
    <property type="project" value="UniProtKB-SubCell"/>
</dbReference>
<feature type="compositionally biased region" description="Pro residues" evidence="12">
    <location>
        <begin position="621"/>
        <end position="633"/>
    </location>
</feature>
<keyword evidence="14" id="KW-1185">Reference proteome</keyword>
<name>A0A6A6F5Z3_9PEZI</name>
<evidence type="ECO:0000256" key="10">
    <source>
        <dbReference type="ARBA" id="ARBA00023136"/>
    </source>
</evidence>
<dbReference type="GO" id="GO:0000324">
    <property type="term" value="C:fungal-type vacuole"/>
    <property type="evidence" value="ECO:0007669"/>
    <property type="project" value="TreeGrafter"/>
</dbReference>
<evidence type="ECO:0000256" key="9">
    <source>
        <dbReference type="ARBA" id="ARBA00022989"/>
    </source>
</evidence>
<keyword evidence="9" id="KW-1133">Transmembrane helix</keyword>
<dbReference type="GO" id="GO:0004309">
    <property type="term" value="F:exopolyphosphatase activity"/>
    <property type="evidence" value="ECO:0007669"/>
    <property type="project" value="TreeGrafter"/>
</dbReference>
<evidence type="ECO:0000256" key="11">
    <source>
        <dbReference type="ARBA" id="ARBA00023180"/>
    </source>
</evidence>
<evidence type="ECO:0000256" key="1">
    <source>
        <dbReference type="ARBA" id="ARBA00004576"/>
    </source>
</evidence>
<keyword evidence="5" id="KW-0926">Vacuole</keyword>
<protein>
    <recommendedName>
        <fullName evidence="4">Endopolyphosphatase</fullName>
        <ecNumber evidence="3">3.6.1.10</ecNumber>
    </recommendedName>
</protein>
<feature type="compositionally biased region" description="Basic residues" evidence="12">
    <location>
        <begin position="601"/>
        <end position="617"/>
    </location>
</feature>